<feature type="signal peptide" evidence="1">
    <location>
        <begin position="1"/>
        <end position="26"/>
    </location>
</feature>
<evidence type="ECO:0000313" key="3">
    <source>
        <dbReference type="Proteomes" id="UP000288805"/>
    </source>
</evidence>
<dbReference type="AlphaFoldDB" id="A0A438GHF0"/>
<gene>
    <name evidence="2" type="ORF">CK203_052137</name>
</gene>
<dbReference type="Proteomes" id="UP000288805">
    <property type="component" value="Unassembled WGS sequence"/>
</dbReference>
<comment type="caution">
    <text evidence="2">The sequence shown here is derived from an EMBL/GenBank/DDBJ whole genome shotgun (WGS) entry which is preliminary data.</text>
</comment>
<name>A0A438GHF0_VITVI</name>
<dbReference type="EMBL" id="QGNW01000433">
    <property type="protein sequence ID" value="RVW71638.1"/>
    <property type="molecule type" value="Genomic_DNA"/>
</dbReference>
<proteinExistence type="predicted"/>
<protein>
    <submittedName>
        <fullName evidence="2">Uncharacterized protein</fullName>
    </submittedName>
</protein>
<keyword evidence="1" id="KW-0732">Signal</keyword>
<sequence length="61" mass="6262">MGKMECVVSSVVAVLVVVHTVSMTHAADHSQVGGLRLTLCATPVGGYGETQIPRTIAVGRA</sequence>
<feature type="chain" id="PRO_5019434307" evidence="1">
    <location>
        <begin position="27"/>
        <end position="61"/>
    </location>
</feature>
<evidence type="ECO:0000313" key="2">
    <source>
        <dbReference type="EMBL" id="RVW71638.1"/>
    </source>
</evidence>
<organism evidence="2 3">
    <name type="scientific">Vitis vinifera</name>
    <name type="common">Grape</name>
    <dbReference type="NCBI Taxonomy" id="29760"/>
    <lineage>
        <taxon>Eukaryota</taxon>
        <taxon>Viridiplantae</taxon>
        <taxon>Streptophyta</taxon>
        <taxon>Embryophyta</taxon>
        <taxon>Tracheophyta</taxon>
        <taxon>Spermatophyta</taxon>
        <taxon>Magnoliopsida</taxon>
        <taxon>eudicotyledons</taxon>
        <taxon>Gunneridae</taxon>
        <taxon>Pentapetalae</taxon>
        <taxon>rosids</taxon>
        <taxon>Vitales</taxon>
        <taxon>Vitaceae</taxon>
        <taxon>Viteae</taxon>
        <taxon>Vitis</taxon>
    </lineage>
</organism>
<reference evidence="2 3" key="1">
    <citation type="journal article" date="2018" name="PLoS Genet.">
        <title>Population sequencing reveals clonal diversity and ancestral inbreeding in the grapevine cultivar Chardonnay.</title>
        <authorList>
            <person name="Roach M.J."/>
            <person name="Johnson D.L."/>
            <person name="Bohlmann J."/>
            <person name="van Vuuren H.J."/>
            <person name="Jones S.J."/>
            <person name="Pretorius I.S."/>
            <person name="Schmidt S.A."/>
            <person name="Borneman A.R."/>
        </authorList>
    </citation>
    <scope>NUCLEOTIDE SEQUENCE [LARGE SCALE GENOMIC DNA]</scope>
    <source>
        <strain evidence="3">cv. Chardonnay</strain>
        <tissue evidence="2">Leaf</tissue>
    </source>
</reference>
<evidence type="ECO:0000256" key="1">
    <source>
        <dbReference type="SAM" id="SignalP"/>
    </source>
</evidence>
<accession>A0A438GHF0</accession>